<dbReference type="InterPro" id="IPR014016">
    <property type="entry name" value="UvrD-like_ATP-bd"/>
</dbReference>
<comment type="catalytic activity">
    <reaction evidence="6">
        <text>Couples ATP hydrolysis with the unwinding of duplex DNA by translocating in the 3'-5' direction.</text>
        <dbReference type="EC" id="5.6.2.4"/>
    </reaction>
</comment>
<dbReference type="SUPFAM" id="SSF52540">
    <property type="entry name" value="P-loop containing nucleoside triphosphate hydrolases"/>
    <property type="match status" value="1"/>
</dbReference>
<dbReference type="InterPro" id="IPR027417">
    <property type="entry name" value="P-loop_NTPase"/>
</dbReference>
<keyword evidence="2 9" id="KW-0378">Hydrolase</keyword>
<feature type="coiled-coil region" evidence="10">
    <location>
        <begin position="118"/>
        <end position="175"/>
    </location>
</feature>
<keyword evidence="1 9" id="KW-0547">Nucleotide-binding</keyword>
<evidence type="ECO:0000256" key="10">
    <source>
        <dbReference type="SAM" id="Coils"/>
    </source>
</evidence>
<evidence type="ECO:0000256" key="8">
    <source>
        <dbReference type="ARBA" id="ARBA00048988"/>
    </source>
</evidence>
<dbReference type="InterPro" id="IPR000212">
    <property type="entry name" value="DNA_helicase_UvrD/REP"/>
</dbReference>
<proteinExistence type="predicted"/>
<evidence type="ECO:0000256" key="2">
    <source>
        <dbReference type="ARBA" id="ARBA00022801"/>
    </source>
</evidence>
<evidence type="ECO:0000313" key="12">
    <source>
        <dbReference type="EMBL" id="MBE9239131.1"/>
    </source>
</evidence>
<evidence type="ECO:0000256" key="9">
    <source>
        <dbReference type="PROSITE-ProRule" id="PRU00560"/>
    </source>
</evidence>
<keyword evidence="10" id="KW-0175">Coiled coil</keyword>
<dbReference type="Proteomes" id="UP000606776">
    <property type="component" value="Unassembled WGS sequence"/>
</dbReference>
<dbReference type="PANTHER" id="PTHR11070:SF63">
    <property type="entry name" value="DNA HELICASE IV"/>
    <property type="match status" value="1"/>
</dbReference>
<dbReference type="Gene3D" id="3.40.50.300">
    <property type="entry name" value="P-loop containing nucleotide triphosphate hydrolases"/>
    <property type="match status" value="3"/>
</dbReference>
<dbReference type="InterPro" id="IPR014017">
    <property type="entry name" value="DNA_helicase_UvrD-like_C"/>
</dbReference>
<organism evidence="12 13">
    <name type="scientific">Sphaerospermopsis aphanizomenoides LEGE 00250</name>
    <dbReference type="NCBI Taxonomy" id="2777972"/>
    <lineage>
        <taxon>Bacteria</taxon>
        <taxon>Bacillati</taxon>
        <taxon>Cyanobacteriota</taxon>
        <taxon>Cyanophyceae</taxon>
        <taxon>Nostocales</taxon>
        <taxon>Aphanizomenonaceae</taxon>
        <taxon>Sphaerospermopsis</taxon>
        <taxon>Sphaerospermopsis aphanizomenoides</taxon>
    </lineage>
</organism>
<evidence type="ECO:0000259" key="11">
    <source>
        <dbReference type="PROSITE" id="PS51198"/>
    </source>
</evidence>
<dbReference type="Pfam" id="PF00580">
    <property type="entry name" value="UvrD-helicase"/>
    <property type="match status" value="1"/>
</dbReference>
<dbReference type="EC" id="5.6.2.4" evidence="7"/>
<keyword evidence="13" id="KW-1185">Reference proteome</keyword>
<dbReference type="PANTHER" id="PTHR11070">
    <property type="entry name" value="UVRD / RECB / PCRA DNA HELICASE FAMILY MEMBER"/>
    <property type="match status" value="1"/>
</dbReference>
<evidence type="ECO:0000256" key="4">
    <source>
        <dbReference type="ARBA" id="ARBA00022840"/>
    </source>
</evidence>
<gene>
    <name evidence="12" type="ORF">IQ227_24730</name>
</gene>
<feature type="binding site" evidence="9">
    <location>
        <begin position="248"/>
        <end position="255"/>
    </location>
    <ligand>
        <name>ATP</name>
        <dbReference type="ChEBI" id="CHEBI:30616"/>
    </ligand>
</feature>
<dbReference type="EMBL" id="JADEWB010000271">
    <property type="protein sequence ID" value="MBE9239131.1"/>
    <property type="molecule type" value="Genomic_DNA"/>
</dbReference>
<feature type="domain" description="UvrD-like helicase ATP-binding" evidence="11">
    <location>
        <begin position="227"/>
        <end position="690"/>
    </location>
</feature>
<reference evidence="12 13" key="1">
    <citation type="submission" date="2020-10" db="EMBL/GenBank/DDBJ databases">
        <authorList>
            <person name="Castelo-Branco R."/>
            <person name="Eusebio N."/>
            <person name="Adriana R."/>
            <person name="Vieira A."/>
            <person name="Brugerolle De Fraissinette N."/>
            <person name="Rezende De Castro R."/>
            <person name="Schneider M.P."/>
            <person name="Vasconcelos V."/>
            <person name="Leao P.N."/>
        </authorList>
    </citation>
    <scope>NUCLEOTIDE SEQUENCE [LARGE SCALE GENOMIC DNA]</scope>
    <source>
        <strain evidence="12 13">LEGE 00250</strain>
    </source>
</reference>
<accession>A0ABR9VKW7</accession>
<protein>
    <recommendedName>
        <fullName evidence="7">DNA 3'-5' helicase</fullName>
        <ecNumber evidence="7">5.6.2.4</ecNumber>
    </recommendedName>
</protein>
<comment type="caution">
    <text evidence="12">The sequence shown here is derived from an EMBL/GenBank/DDBJ whole genome shotgun (WGS) entry which is preliminary data.</text>
</comment>
<keyword evidence="3 9" id="KW-0347">Helicase</keyword>
<dbReference type="Pfam" id="PF13361">
    <property type="entry name" value="UvrD_C"/>
    <property type="match status" value="1"/>
</dbReference>
<evidence type="ECO:0000256" key="3">
    <source>
        <dbReference type="ARBA" id="ARBA00022806"/>
    </source>
</evidence>
<dbReference type="CDD" id="cd22265">
    <property type="entry name" value="UDM1_RNF168"/>
    <property type="match status" value="1"/>
</dbReference>
<name>A0ABR9VKW7_9CYAN</name>
<dbReference type="RefSeq" id="WP_193944334.1">
    <property type="nucleotide sequence ID" value="NZ_JADEWB010000271.1"/>
</dbReference>
<evidence type="ECO:0000313" key="13">
    <source>
        <dbReference type="Proteomes" id="UP000606776"/>
    </source>
</evidence>
<evidence type="ECO:0000256" key="5">
    <source>
        <dbReference type="ARBA" id="ARBA00023235"/>
    </source>
</evidence>
<evidence type="ECO:0000256" key="7">
    <source>
        <dbReference type="ARBA" id="ARBA00034808"/>
    </source>
</evidence>
<keyword evidence="5" id="KW-0413">Isomerase</keyword>
<sequence>MDNSSQIDTVQKFAEVIGDHDDLWNLLLGREVICFKEEVISKIRYRNVSNIYSEDKIGIKYYAQGRIVAIHHIKKEEKILIEIKFGQKFSVKSVKYEKPIFIKSFNKILPPLSLQGILTSVENEQQAKRRESERLEAEKQEIERLKAQRVEAEKRENERRETQRLEIERRNAQKLSLLQNIKDEFENNFLNADKFYQLHCTEYISFKEYQYEKLKYIQNWVNTNLNSSSDLEQAAAIGTLENHIQVIARAGSGKTSTLVNRAIFLQKHCGIAPGEMLLLAFNRKAADEMRERLTLQLQNSVPHVMTFHALAYALVHPENILFDEPDGEQNQSRALQIIINQYLQHPIFYAKIRDLMTAAFREDWERIILGGYDKSPEEMLRYRRSLPREGIDGNYYKSFGEKLIADFLFEHDIEYKYERNFWWNGINYRPDFTILTGEKQGIVIEYFGLEGDPDYDDMSYEKLEYWANRPNWQLIPLSPQPLKEQGAEVFCVLLKDKLENLGIQCNRLSEETIWSRIKDRSIDRFTTVVKRFIQRCCKLSLTSEELRKIIYKHESVSKIEKQFLDLAYRFYKSYLRCLEDRGEEDFDRLMQKAVQVLASGKTIFRRKSGVGDLKSLRYIMIDEYQDFSELFYNLIAAIRKQNPQALFFCVGDDWQAINGFAGSDLRFYEDFHQFFQPSHKLNIATNYRSATSIVDIGNKLMQGLGTPARAHKTMSGIVNIADMSSFEPTPTEQENYPGDNITPAILRLINKTIKQGKKVVLLSRKNSLPWYVNYTRLRNRSRNSTLPKFLELVRSYLPEESRKLVTISTAHKYKGLQEDVVIILDAIPRCYPLIHPDLMFTRVFGDSIESVVNEERRLFYVALTRAVETLFIVTESKNSSPFLEELNSRTEISVLNWSVIVKVSNQDSKDTNGTYVIKDLLKAEGYIWNGAKKVWYRIYPEESSYPEESFSVQEYFDNANWISQAVGIKVQFCNDAEKEIKVYHVDRGSFTECEVIPF</sequence>
<evidence type="ECO:0000256" key="6">
    <source>
        <dbReference type="ARBA" id="ARBA00034617"/>
    </source>
</evidence>
<evidence type="ECO:0000256" key="1">
    <source>
        <dbReference type="ARBA" id="ARBA00022741"/>
    </source>
</evidence>
<comment type="catalytic activity">
    <reaction evidence="8">
        <text>ATP + H2O = ADP + phosphate + H(+)</text>
        <dbReference type="Rhea" id="RHEA:13065"/>
        <dbReference type="ChEBI" id="CHEBI:15377"/>
        <dbReference type="ChEBI" id="CHEBI:15378"/>
        <dbReference type="ChEBI" id="CHEBI:30616"/>
        <dbReference type="ChEBI" id="CHEBI:43474"/>
        <dbReference type="ChEBI" id="CHEBI:456216"/>
        <dbReference type="EC" id="5.6.2.4"/>
    </reaction>
</comment>
<keyword evidence="4 9" id="KW-0067">ATP-binding</keyword>
<dbReference type="PROSITE" id="PS51198">
    <property type="entry name" value="UVRD_HELICASE_ATP_BIND"/>
    <property type="match status" value="1"/>
</dbReference>